<feature type="region of interest" description="Disordered" evidence="1">
    <location>
        <begin position="1"/>
        <end position="37"/>
    </location>
</feature>
<gene>
    <name evidence="2" type="ORF">WM40_12365</name>
</gene>
<dbReference type="Proteomes" id="UP000033618">
    <property type="component" value="Unassembled WGS sequence"/>
</dbReference>
<reference evidence="2 3" key="1">
    <citation type="submission" date="2015-03" db="EMBL/GenBank/DDBJ databases">
        <title>Draft Genome Sequence of Burkholderia andropogonis type strain ICMP2807, isolated from Sorghum bicolor.</title>
        <authorList>
            <person name="Lopes-Santos L."/>
            <person name="Castro D.B."/>
            <person name="Ottoboni L.M."/>
            <person name="Park D."/>
            <person name="Weirc B.S."/>
            <person name="Destefano S.A."/>
        </authorList>
    </citation>
    <scope>NUCLEOTIDE SEQUENCE [LARGE SCALE GENOMIC DNA]</scope>
    <source>
        <strain evidence="2 3">ICMP2807</strain>
    </source>
</reference>
<evidence type="ECO:0000256" key="1">
    <source>
        <dbReference type="SAM" id="MobiDB-lite"/>
    </source>
</evidence>
<keyword evidence="3" id="KW-1185">Reference proteome</keyword>
<dbReference type="PATRIC" id="fig|28092.6.peg.2905"/>
<feature type="compositionally biased region" description="Basic and acidic residues" evidence="1">
    <location>
        <begin position="26"/>
        <end position="37"/>
    </location>
</feature>
<dbReference type="AlphaFoldDB" id="A0A0F5JZN6"/>
<dbReference type="RefSeq" id="WP_024903178.1">
    <property type="nucleotide sequence ID" value="NZ_CP139166.1"/>
</dbReference>
<dbReference type="STRING" id="28092.WM40_12365"/>
<dbReference type="InterPro" id="IPR013393">
    <property type="entry name" value="T3SS_HrpB4"/>
</dbReference>
<name>A0A0F5JZN6_9BURK</name>
<dbReference type="EMBL" id="LAQU01000011">
    <property type="protein sequence ID" value="KKB63293.1"/>
    <property type="molecule type" value="Genomic_DNA"/>
</dbReference>
<protein>
    <submittedName>
        <fullName evidence="2">Uncharacterized protein</fullName>
    </submittedName>
</protein>
<evidence type="ECO:0000313" key="3">
    <source>
        <dbReference type="Proteomes" id="UP000033618"/>
    </source>
</evidence>
<comment type="caution">
    <text evidence="2">The sequence shown here is derived from an EMBL/GenBank/DDBJ whole genome shotgun (WGS) entry which is preliminary data.</text>
</comment>
<dbReference type="Pfam" id="PF09502">
    <property type="entry name" value="HrpB4"/>
    <property type="match status" value="1"/>
</dbReference>
<proteinExistence type="predicted"/>
<accession>A0A0F5JZN6</accession>
<evidence type="ECO:0000313" key="2">
    <source>
        <dbReference type="EMBL" id="KKB63293.1"/>
    </source>
</evidence>
<organism evidence="2 3">
    <name type="scientific">Robbsia andropogonis</name>
    <dbReference type="NCBI Taxonomy" id="28092"/>
    <lineage>
        <taxon>Bacteria</taxon>
        <taxon>Pseudomonadati</taxon>
        <taxon>Pseudomonadota</taxon>
        <taxon>Betaproteobacteria</taxon>
        <taxon>Burkholderiales</taxon>
        <taxon>Burkholderiaceae</taxon>
        <taxon>Robbsia</taxon>
    </lineage>
</organism>
<sequence length="252" mass="27202">MSGHIETIMGGEPHNGHASVALTHGAGHDRRWDDRPPDPQRTLQWLRAYESRITSGAARLAAGQCRRLGVPFNPRANRMWYAARDVWLGASAPVSAYVHRASRLALLDAASLRPVLAARAIYPSRGALRRIVSGKQRHVLANALGEPTFVALTEMGLNALSANVPVPEDATADTLVAAGRLLFERDEAWPLAPARRLIGLALDDNPGESDTPAQGPVLEAASNRLERGPTDDSEAFLSDAGKLFPELTWLFG</sequence>